<sequence length="33" mass="3955">MCKKTELIVMYSDVVAYFQLSIRQLNCFLRCHT</sequence>
<name>A0A0E9U5X2_ANGAN</name>
<evidence type="ECO:0000313" key="1">
    <source>
        <dbReference type="EMBL" id="JAH61289.1"/>
    </source>
</evidence>
<organism evidence="1">
    <name type="scientific">Anguilla anguilla</name>
    <name type="common">European freshwater eel</name>
    <name type="synonym">Muraena anguilla</name>
    <dbReference type="NCBI Taxonomy" id="7936"/>
    <lineage>
        <taxon>Eukaryota</taxon>
        <taxon>Metazoa</taxon>
        <taxon>Chordata</taxon>
        <taxon>Craniata</taxon>
        <taxon>Vertebrata</taxon>
        <taxon>Euteleostomi</taxon>
        <taxon>Actinopterygii</taxon>
        <taxon>Neopterygii</taxon>
        <taxon>Teleostei</taxon>
        <taxon>Anguilliformes</taxon>
        <taxon>Anguillidae</taxon>
        <taxon>Anguilla</taxon>
    </lineage>
</organism>
<reference evidence="1" key="2">
    <citation type="journal article" date="2015" name="Fish Shellfish Immunol.">
        <title>Early steps in the European eel (Anguilla anguilla)-Vibrio vulnificus interaction in the gills: Role of the RtxA13 toxin.</title>
        <authorList>
            <person name="Callol A."/>
            <person name="Pajuelo D."/>
            <person name="Ebbesson L."/>
            <person name="Teles M."/>
            <person name="MacKenzie S."/>
            <person name="Amaro C."/>
        </authorList>
    </citation>
    <scope>NUCLEOTIDE SEQUENCE</scope>
</reference>
<dbReference type="AlphaFoldDB" id="A0A0E9U5X2"/>
<dbReference type="EMBL" id="GBXM01047288">
    <property type="protein sequence ID" value="JAH61289.1"/>
    <property type="molecule type" value="Transcribed_RNA"/>
</dbReference>
<reference evidence="1" key="1">
    <citation type="submission" date="2014-11" db="EMBL/GenBank/DDBJ databases">
        <authorList>
            <person name="Amaro Gonzalez C."/>
        </authorList>
    </citation>
    <scope>NUCLEOTIDE SEQUENCE</scope>
</reference>
<proteinExistence type="predicted"/>
<accession>A0A0E9U5X2</accession>
<protein>
    <submittedName>
        <fullName evidence="1">Uncharacterized protein</fullName>
    </submittedName>
</protein>